<dbReference type="InParanoid" id="A0A0H2R097"/>
<proteinExistence type="predicted"/>
<evidence type="ECO:0000313" key="2">
    <source>
        <dbReference type="EMBL" id="KLO05200.1"/>
    </source>
</evidence>
<feature type="compositionally biased region" description="Polar residues" evidence="1">
    <location>
        <begin position="130"/>
        <end position="160"/>
    </location>
</feature>
<dbReference type="AlphaFoldDB" id="A0A0H2R097"/>
<accession>A0A0H2R097</accession>
<evidence type="ECO:0000256" key="1">
    <source>
        <dbReference type="SAM" id="MobiDB-lite"/>
    </source>
</evidence>
<gene>
    <name evidence="2" type="ORF">SCHPADRAFT_733565</name>
</gene>
<reference evidence="2 3" key="1">
    <citation type="submission" date="2015-04" db="EMBL/GenBank/DDBJ databases">
        <title>Complete genome sequence of Schizopora paradoxa KUC8140, a cosmopolitan wood degrader in East Asia.</title>
        <authorList>
            <consortium name="DOE Joint Genome Institute"/>
            <person name="Min B."/>
            <person name="Park H."/>
            <person name="Jang Y."/>
            <person name="Kim J.-J."/>
            <person name="Kim K.H."/>
            <person name="Pangilinan J."/>
            <person name="Lipzen A."/>
            <person name="Riley R."/>
            <person name="Grigoriev I.V."/>
            <person name="Spatafora J.W."/>
            <person name="Choi I.-G."/>
        </authorList>
    </citation>
    <scope>NUCLEOTIDE SEQUENCE [LARGE SCALE GENOMIC DNA]</scope>
    <source>
        <strain evidence="2 3">KUC8140</strain>
    </source>
</reference>
<sequence length="160" mass="17794">MSRRESSLSMLASWSDGDLYPHPPTSLDGHCPTVPRTSRPRTVLLACNQASTLLPSAQSDHRDRKWEMKGRWIGRGRVCRNKSPHPSSTLCRSIHRHPRLLWLSSSSNFARPSPSSSGIVRSLPDAMPVCSTSRRPKTASTRRCSVNVESRTTHAPTVVQ</sequence>
<keyword evidence="3" id="KW-1185">Reference proteome</keyword>
<feature type="region of interest" description="Disordered" evidence="1">
    <location>
        <begin position="127"/>
        <end position="160"/>
    </location>
</feature>
<evidence type="ECO:0000313" key="3">
    <source>
        <dbReference type="Proteomes" id="UP000053477"/>
    </source>
</evidence>
<dbReference type="EMBL" id="KQ086346">
    <property type="protein sequence ID" value="KLO05200.1"/>
    <property type="molecule type" value="Genomic_DNA"/>
</dbReference>
<name>A0A0H2R097_9AGAM</name>
<organism evidence="2 3">
    <name type="scientific">Schizopora paradoxa</name>
    <dbReference type="NCBI Taxonomy" id="27342"/>
    <lineage>
        <taxon>Eukaryota</taxon>
        <taxon>Fungi</taxon>
        <taxon>Dikarya</taxon>
        <taxon>Basidiomycota</taxon>
        <taxon>Agaricomycotina</taxon>
        <taxon>Agaricomycetes</taxon>
        <taxon>Hymenochaetales</taxon>
        <taxon>Schizoporaceae</taxon>
        <taxon>Schizopora</taxon>
    </lineage>
</organism>
<protein>
    <submittedName>
        <fullName evidence="2">Uncharacterized protein</fullName>
    </submittedName>
</protein>
<dbReference type="Proteomes" id="UP000053477">
    <property type="component" value="Unassembled WGS sequence"/>
</dbReference>